<feature type="domain" description="RNase H type-1" evidence="9">
    <location>
        <begin position="41"/>
        <end position="173"/>
    </location>
</feature>
<evidence type="ECO:0000256" key="6">
    <source>
        <dbReference type="ARBA" id="ARBA00022759"/>
    </source>
</evidence>
<dbReference type="InterPro" id="IPR012337">
    <property type="entry name" value="RNaseH-like_sf"/>
</dbReference>
<evidence type="ECO:0000256" key="2">
    <source>
        <dbReference type="ARBA" id="ARBA00005300"/>
    </source>
</evidence>
<protein>
    <recommendedName>
        <fullName evidence="3">ribonuclease H</fullName>
        <ecNumber evidence="3">3.1.26.4</ecNumber>
    </recommendedName>
</protein>
<dbReference type="SUPFAM" id="SSF53098">
    <property type="entry name" value="Ribonuclease H-like"/>
    <property type="match status" value="1"/>
</dbReference>
<keyword evidence="4" id="KW-0540">Nuclease</keyword>
<dbReference type="Gene3D" id="3.30.420.10">
    <property type="entry name" value="Ribonuclease H-like superfamily/Ribonuclease H"/>
    <property type="match status" value="1"/>
</dbReference>
<keyword evidence="11" id="KW-1185">Reference proteome</keyword>
<dbReference type="GO" id="GO:0046872">
    <property type="term" value="F:metal ion binding"/>
    <property type="evidence" value="ECO:0007669"/>
    <property type="project" value="UniProtKB-KW"/>
</dbReference>
<evidence type="ECO:0000256" key="1">
    <source>
        <dbReference type="ARBA" id="ARBA00000077"/>
    </source>
</evidence>
<evidence type="ECO:0000256" key="8">
    <source>
        <dbReference type="SAM" id="MobiDB-lite"/>
    </source>
</evidence>
<comment type="similarity">
    <text evidence="2">Belongs to the RNase H family.</text>
</comment>
<dbReference type="AlphaFoldDB" id="A0A151K3C1"/>
<evidence type="ECO:0000256" key="4">
    <source>
        <dbReference type="ARBA" id="ARBA00022722"/>
    </source>
</evidence>
<sequence>MLLVVMKNPPSSDLRTRRHIGTHTKSSLPQSNFYHKSFEFRQNAKAFYTDGSKSPEGAVGAAVYSPELEGSIKHKLPPETSIFSAELWAIYQAILAIFDLNFPKSVIFSDSRSALDALQNSSKVQRNYIVYQIRKAYLDIIDKGNEVTLFWVPAHSGIPGNELADQEANLAAIEGYKPDFKVPYEDLLVESRARADKQFQEYMEEVSRTKGTRYFEQFHTISKKTWFHESSLSREEIVLINRLRSNHINVNESLHRVNMTELSMRRPPSDNKSFNLPLQ</sequence>
<comment type="caution">
    <text evidence="10">The sequence shown here is derived from an EMBL/GenBank/DDBJ whole genome shotgun (WGS) entry which is preliminary data.</text>
</comment>
<dbReference type="InterPro" id="IPR002156">
    <property type="entry name" value="RNaseH_domain"/>
</dbReference>
<dbReference type="GO" id="GO:0043137">
    <property type="term" value="P:DNA replication, removal of RNA primer"/>
    <property type="evidence" value="ECO:0007669"/>
    <property type="project" value="TreeGrafter"/>
</dbReference>
<name>A0A151K3C1_9HYME</name>
<keyword evidence="5" id="KW-0479">Metal-binding</keyword>
<organism evidence="10 11">
    <name type="scientific">Trachymyrmex cornetzi</name>
    <dbReference type="NCBI Taxonomy" id="471704"/>
    <lineage>
        <taxon>Eukaryota</taxon>
        <taxon>Metazoa</taxon>
        <taxon>Ecdysozoa</taxon>
        <taxon>Arthropoda</taxon>
        <taxon>Hexapoda</taxon>
        <taxon>Insecta</taxon>
        <taxon>Pterygota</taxon>
        <taxon>Neoptera</taxon>
        <taxon>Endopterygota</taxon>
        <taxon>Hymenoptera</taxon>
        <taxon>Apocrita</taxon>
        <taxon>Aculeata</taxon>
        <taxon>Formicoidea</taxon>
        <taxon>Formicidae</taxon>
        <taxon>Myrmicinae</taxon>
        <taxon>Trachymyrmex</taxon>
    </lineage>
</organism>
<evidence type="ECO:0000256" key="5">
    <source>
        <dbReference type="ARBA" id="ARBA00022723"/>
    </source>
</evidence>
<evidence type="ECO:0000259" key="9">
    <source>
        <dbReference type="PROSITE" id="PS50879"/>
    </source>
</evidence>
<dbReference type="EC" id="3.1.26.4" evidence="3"/>
<evidence type="ECO:0000256" key="7">
    <source>
        <dbReference type="ARBA" id="ARBA00022801"/>
    </source>
</evidence>
<dbReference type="EMBL" id="LKEY01037037">
    <property type="protein sequence ID" value="KYN50582.1"/>
    <property type="molecule type" value="Genomic_DNA"/>
</dbReference>
<evidence type="ECO:0000256" key="3">
    <source>
        <dbReference type="ARBA" id="ARBA00012180"/>
    </source>
</evidence>
<evidence type="ECO:0000313" key="11">
    <source>
        <dbReference type="Proteomes" id="UP000078492"/>
    </source>
</evidence>
<dbReference type="Proteomes" id="UP000078492">
    <property type="component" value="Unassembled WGS sequence"/>
</dbReference>
<feature type="region of interest" description="Disordered" evidence="8">
    <location>
        <begin position="8"/>
        <end position="28"/>
    </location>
</feature>
<dbReference type="CDD" id="cd09276">
    <property type="entry name" value="Rnase_HI_RT_non_LTR"/>
    <property type="match status" value="1"/>
</dbReference>
<keyword evidence="6" id="KW-0255">Endonuclease</keyword>
<dbReference type="Pfam" id="PF00075">
    <property type="entry name" value="RNase_H"/>
    <property type="match status" value="1"/>
</dbReference>
<evidence type="ECO:0000313" key="10">
    <source>
        <dbReference type="EMBL" id="KYN50582.1"/>
    </source>
</evidence>
<proteinExistence type="inferred from homology"/>
<dbReference type="InterPro" id="IPR036397">
    <property type="entry name" value="RNaseH_sf"/>
</dbReference>
<comment type="catalytic activity">
    <reaction evidence="1">
        <text>Endonucleolytic cleavage to 5'-phosphomonoester.</text>
        <dbReference type="EC" id="3.1.26.4"/>
    </reaction>
</comment>
<keyword evidence="7" id="KW-0378">Hydrolase</keyword>
<reference evidence="10 11" key="1">
    <citation type="submission" date="2015-09" db="EMBL/GenBank/DDBJ databases">
        <title>Trachymyrmex cornetzi WGS genome.</title>
        <authorList>
            <person name="Nygaard S."/>
            <person name="Hu H."/>
            <person name="Boomsma J."/>
            <person name="Zhang G."/>
        </authorList>
    </citation>
    <scope>NUCLEOTIDE SEQUENCE [LARGE SCALE GENOMIC DNA]</scope>
    <source>
        <strain evidence="10">Tcor2-1</strain>
        <tissue evidence="10">Whole body</tissue>
    </source>
</reference>
<gene>
    <name evidence="10" type="ORF">ALC57_09330</name>
</gene>
<dbReference type="PANTHER" id="PTHR10642:SF26">
    <property type="entry name" value="RIBONUCLEASE H1"/>
    <property type="match status" value="1"/>
</dbReference>
<dbReference type="GO" id="GO:0003676">
    <property type="term" value="F:nucleic acid binding"/>
    <property type="evidence" value="ECO:0007669"/>
    <property type="project" value="InterPro"/>
</dbReference>
<dbReference type="GO" id="GO:0004523">
    <property type="term" value="F:RNA-DNA hybrid ribonuclease activity"/>
    <property type="evidence" value="ECO:0007669"/>
    <property type="project" value="UniProtKB-EC"/>
</dbReference>
<accession>A0A151K3C1</accession>
<dbReference type="PROSITE" id="PS50879">
    <property type="entry name" value="RNASE_H_1"/>
    <property type="match status" value="1"/>
</dbReference>
<dbReference type="InterPro" id="IPR050092">
    <property type="entry name" value="RNase_H"/>
</dbReference>
<dbReference type="STRING" id="471704.A0A151K3C1"/>
<dbReference type="PANTHER" id="PTHR10642">
    <property type="entry name" value="RIBONUCLEASE H1"/>
    <property type="match status" value="1"/>
</dbReference>